<dbReference type="GO" id="GO:0005737">
    <property type="term" value="C:cytoplasm"/>
    <property type="evidence" value="ECO:0007669"/>
    <property type="project" value="TreeGrafter"/>
</dbReference>
<feature type="coiled-coil region" evidence="3">
    <location>
        <begin position="961"/>
        <end position="988"/>
    </location>
</feature>
<dbReference type="PANTHER" id="PTHR16305">
    <property type="entry name" value="TESTICULAR SOLUBLE ADENYLYL CYCLASE"/>
    <property type="match status" value="1"/>
</dbReference>
<evidence type="ECO:0000256" key="2">
    <source>
        <dbReference type="ARBA" id="ARBA00022840"/>
    </source>
</evidence>
<dbReference type="PANTHER" id="PTHR16305:SF35">
    <property type="entry name" value="TRANSCRIPTIONAL ACTIVATOR DOMAIN"/>
    <property type="match status" value="1"/>
</dbReference>
<reference evidence="5 6" key="1">
    <citation type="submission" date="2019-02" db="EMBL/GenBank/DDBJ databases">
        <title>Sequencing the genomes of 1000 actinobacteria strains.</title>
        <authorList>
            <person name="Klenk H.-P."/>
        </authorList>
    </citation>
    <scope>NUCLEOTIDE SEQUENCE [LARGE SCALE GENOMIC DNA]</scope>
    <source>
        <strain evidence="5 6">DSM 45162</strain>
    </source>
</reference>
<name>A0A4Q7ZSZ9_9ACTN</name>
<evidence type="ECO:0000313" key="6">
    <source>
        <dbReference type="Proteomes" id="UP000292564"/>
    </source>
</evidence>
<dbReference type="Gene3D" id="3.40.50.300">
    <property type="entry name" value="P-loop containing nucleotide triphosphate hydrolases"/>
    <property type="match status" value="1"/>
</dbReference>
<dbReference type="Proteomes" id="UP000292564">
    <property type="component" value="Unassembled WGS sequence"/>
</dbReference>
<dbReference type="GO" id="GO:0005524">
    <property type="term" value="F:ATP binding"/>
    <property type="evidence" value="ECO:0007669"/>
    <property type="project" value="UniProtKB-KW"/>
</dbReference>
<dbReference type="AlphaFoldDB" id="A0A4Q7ZSZ9"/>
<dbReference type="SUPFAM" id="SSF48452">
    <property type="entry name" value="TPR-like"/>
    <property type="match status" value="1"/>
</dbReference>
<proteinExistence type="predicted"/>
<evidence type="ECO:0000313" key="5">
    <source>
        <dbReference type="EMBL" id="RZU53635.1"/>
    </source>
</evidence>
<keyword evidence="3" id="KW-0175">Coiled coil</keyword>
<evidence type="ECO:0000256" key="3">
    <source>
        <dbReference type="SAM" id="Coils"/>
    </source>
</evidence>
<sequence length="1069" mass="112570">MGRESSTARLRQVFEEAAAGRGRLVLIGGEPGVGKSALAEYVCAHAAGTGATVAWGPCWEGDGVSGFWPWQQIVRAAAGDDRVAGTGLEPLFPDGPSAAPGVDADAMRFRLFTAVAEQLRRAAARAPLVVVLDDLHWADAGAVRLLGFVARQLRRERALLVGTFREAEIGTDHPVGDLMAALPADAEVVSLGGLDCAATGELLRRTLGEVPSVELATAVHRRTGGNPFFITQLTLTPDSPAPMAESLPGSGLPTLVGDVILRRLARLPEPMMEQLSAASALGAEFDDALLSAVVGVGYAESLAQVEAAVRSGVLVPAGVGRHRFTHDLFRESLYGALPAGARSRTHQAIATALQQRSAAGGAVTPGELAHHFTLAVPEIDPRVAARFAIDAAEDACTRLAYEEAARHWRQALRLLEQSGNVPLPVRLNAAEALLCAGERTAAWTGFADAARQAASVGDALALGTAALGLHRLGADSDPARREVVGLLNQAAAALPAAPGDPALALYARVLAALAREHHGGPRPDPRQATELAYRACATAHASGDKAAMAWCLHARHDVFSGPGTAPQRLAIADEMAVAAAAGNVPDLMFQAYFCRFVAMVELADPRALAAIRELEHLAAELNLPVPRYLVLSRQAALAQLGGRDHDAQRLGEQAARFAELIGESAGAGVHASQRLMAALNRVGWAGATEVQAELGDRAVCPELTPLLHAMAALGTGDRMAAAEILRALPLQTEQSPAGEQTLAGAAFDVELAAATGLAERCAAYYERLLPYARQMVVLGGVVSVLGPVSLYLGQAAVAQQQWDRAIGHLDDALALTERLAARPLTARVRAHLGAALLRRGGPGDRARAQTLLAEAATAADALGLRALHDETVRTLNRDTTVDAAAPPAVPGATAVFRRDGEVWTLRYADRTVQLRDAKGLRDLAALLAVPGQEIPASRLLAGVDAPAQQLGGDEVIDQQARAAYKRRLADLDEQIAEAEDDNDTGRLDRYAAERAALIDELARAYGLGGRVRRLGDTGERARSTVTARIRDALRRIDRTHPELGAHLHASVTTGRACSYRPATPLRWEL</sequence>
<keyword evidence="2" id="KW-0067">ATP-binding</keyword>
<dbReference type="InterPro" id="IPR011990">
    <property type="entry name" value="TPR-like_helical_dom_sf"/>
</dbReference>
<keyword evidence="6" id="KW-1185">Reference proteome</keyword>
<dbReference type="InterPro" id="IPR027417">
    <property type="entry name" value="P-loop_NTPase"/>
</dbReference>
<feature type="domain" description="Orc1-like AAA ATPase" evidence="4">
    <location>
        <begin position="2"/>
        <end position="160"/>
    </location>
</feature>
<comment type="caution">
    <text evidence="5">The sequence shown here is derived from an EMBL/GenBank/DDBJ whole genome shotgun (WGS) entry which is preliminary data.</text>
</comment>
<dbReference type="SUPFAM" id="SSF52540">
    <property type="entry name" value="P-loop containing nucleoside triphosphate hydrolases"/>
    <property type="match status" value="1"/>
</dbReference>
<dbReference type="InterPro" id="IPR041664">
    <property type="entry name" value="AAA_16"/>
</dbReference>
<evidence type="ECO:0000256" key="1">
    <source>
        <dbReference type="ARBA" id="ARBA00022741"/>
    </source>
</evidence>
<organism evidence="5 6">
    <name type="scientific">Krasilnikovia cinnamomea</name>
    <dbReference type="NCBI Taxonomy" id="349313"/>
    <lineage>
        <taxon>Bacteria</taxon>
        <taxon>Bacillati</taxon>
        <taxon>Actinomycetota</taxon>
        <taxon>Actinomycetes</taxon>
        <taxon>Micromonosporales</taxon>
        <taxon>Micromonosporaceae</taxon>
        <taxon>Krasilnikovia</taxon>
    </lineage>
</organism>
<evidence type="ECO:0000259" key="4">
    <source>
        <dbReference type="Pfam" id="PF13191"/>
    </source>
</evidence>
<dbReference type="EMBL" id="SHKY01000001">
    <property type="protein sequence ID" value="RZU53635.1"/>
    <property type="molecule type" value="Genomic_DNA"/>
</dbReference>
<protein>
    <submittedName>
        <fullName evidence="5">AAA ATPase-like protein</fullName>
    </submittedName>
</protein>
<keyword evidence="1" id="KW-0547">Nucleotide-binding</keyword>
<dbReference type="GO" id="GO:0004016">
    <property type="term" value="F:adenylate cyclase activity"/>
    <property type="evidence" value="ECO:0007669"/>
    <property type="project" value="TreeGrafter"/>
</dbReference>
<gene>
    <name evidence="5" type="ORF">EV385_5566</name>
</gene>
<dbReference type="Pfam" id="PF13191">
    <property type="entry name" value="AAA_16"/>
    <property type="match status" value="1"/>
</dbReference>
<accession>A0A4Q7ZSZ9</accession>